<dbReference type="EMBL" id="AP025592">
    <property type="protein sequence ID" value="BDG09835.1"/>
    <property type="molecule type" value="Genomic_DNA"/>
</dbReference>
<dbReference type="PANTHER" id="PTHR46513">
    <property type="entry name" value="VITELLOGENIN RECEPTOR-LIKE PROTEIN-RELATED-RELATED"/>
    <property type="match status" value="1"/>
</dbReference>
<evidence type="ECO:0000313" key="4">
    <source>
        <dbReference type="Proteomes" id="UP001162734"/>
    </source>
</evidence>
<dbReference type="Gene3D" id="2.120.10.30">
    <property type="entry name" value="TolB, C-terminal domain"/>
    <property type="match status" value="1"/>
</dbReference>
<name>A0ABN6NBU7_9BACT</name>
<sequence length="457" mass="44346">MATKPRFGLAVVVAALTACGAGGSQSPGSQTSGVCSVSWTCSGTQCASVMGGYSGTAGPFADAAACEAWRHTYILTSVCSCEGAGGGGSTPPSITGLSVAAGAPGSSVTVTGTGFPATSTGVSVSLCGVSAAVTSVSTTQVVFTVPAMSASSCPVEVVTPSGTASSTGSFSVLPAPVTLGQSAGAWGIAVDATSVYWTETAGAVRKIARGGGAATTLATGLTNPQAIAIDATSVYFAENSLSGTLQKVPLAGGSATTLASGLAQVTAIAVDAASVYWVEYQPAGALKKVSIGGGSVTTLASGLDWPVGVAVDGSAVYWTESSGAVKKTGLNGGTVTLLATGTGAGLLALDATSVYFPSNYGVASVRKTGGIASLLASGQPNMAYGVAVDGSNVYWVEQATMSSIQDGAVKKVPLAGGAVVTVTTLASGLASPKCIAVDAANVYWTEAAGPSPRKIAK</sequence>
<accession>A0ABN6NBU7</accession>
<organism evidence="3 4">
    <name type="scientific">Anaeromyxobacter paludicola</name>
    <dbReference type="NCBI Taxonomy" id="2918171"/>
    <lineage>
        <taxon>Bacteria</taxon>
        <taxon>Pseudomonadati</taxon>
        <taxon>Myxococcota</taxon>
        <taxon>Myxococcia</taxon>
        <taxon>Myxococcales</taxon>
        <taxon>Cystobacterineae</taxon>
        <taxon>Anaeromyxobacteraceae</taxon>
        <taxon>Anaeromyxobacter</taxon>
    </lineage>
</organism>
<dbReference type="Gene3D" id="2.40.10.500">
    <property type="match status" value="1"/>
</dbReference>
<keyword evidence="1" id="KW-0732">Signal</keyword>
<dbReference type="Pfam" id="PF01833">
    <property type="entry name" value="TIG"/>
    <property type="match status" value="1"/>
</dbReference>
<dbReference type="InterPro" id="IPR050778">
    <property type="entry name" value="Cueball_EGF_LRP_Nidogen"/>
</dbReference>
<dbReference type="InterPro" id="IPR011042">
    <property type="entry name" value="6-blade_b-propeller_TolB-like"/>
</dbReference>
<gene>
    <name evidence="3" type="ORF">AMPC_29480</name>
</gene>
<proteinExistence type="predicted"/>
<dbReference type="Proteomes" id="UP001162734">
    <property type="component" value="Chromosome"/>
</dbReference>
<evidence type="ECO:0000259" key="2">
    <source>
        <dbReference type="Pfam" id="PF01833"/>
    </source>
</evidence>
<dbReference type="InterPro" id="IPR014756">
    <property type="entry name" value="Ig_E-set"/>
</dbReference>
<dbReference type="InterPro" id="IPR002909">
    <property type="entry name" value="IPT_dom"/>
</dbReference>
<feature type="domain" description="IPT/TIG" evidence="2">
    <location>
        <begin position="92"/>
        <end position="171"/>
    </location>
</feature>
<dbReference type="PROSITE" id="PS51257">
    <property type="entry name" value="PROKAR_LIPOPROTEIN"/>
    <property type="match status" value="1"/>
</dbReference>
<keyword evidence="4" id="KW-1185">Reference proteome</keyword>
<dbReference type="SUPFAM" id="SSF63825">
    <property type="entry name" value="YWTD domain"/>
    <property type="match status" value="1"/>
</dbReference>
<evidence type="ECO:0000256" key="1">
    <source>
        <dbReference type="SAM" id="SignalP"/>
    </source>
</evidence>
<dbReference type="SUPFAM" id="SSF81296">
    <property type="entry name" value="E set domains"/>
    <property type="match status" value="1"/>
</dbReference>
<protein>
    <recommendedName>
        <fullName evidence="2">IPT/TIG domain-containing protein</fullName>
    </recommendedName>
</protein>
<dbReference type="InterPro" id="IPR013783">
    <property type="entry name" value="Ig-like_fold"/>
</dbReference>
<feature type="signal peptide" evidence="1">
    <location>
        <begin position="1"/>
        <end position="20"/>
    </location>
</feature>
<feature type="chain" id="PRO_5046377089" description="IPT/TIG domain-containing protein" evidence="1">
    <location>
        <begin position="21"/>
        <end position="457"/>
    </location>
</feature>
<dbReference type="Gene3D" id="2.60.40.10">
    <property type="entry name" value="Immunoglobulins"/>
    <property type="match status" value="1"/>
</dbReference>
<evidence type="ECO:0000313" key="3">
    <source>
        <dbReference type="EMBL" id="BDG09835.1"/>
    </source>
</evidence>
<reference evidence="4" key="1">
    <citation type="journal article" date="2022" name="Int. J. Syst. Evol. Microbiol.">
        <title>Anaeromyxobacter oryzae sp. nov., Anaeromyxobacter diazotrophicus sp. nov. and Anaeromyxobacter paludicola sp. nov., isolated from paddy soils.</title>
        <authorList>
            <person name="Itoh H."/>
            <person name="Xu Z."/>
            <person name="Mise K."/>
            <person name="Masuda Y."/>
            <person name="Ushijima N."/>
            <person name="Hayakawa C."/>
            <person name="Shiratori Y."/>
            <person name="Senoo K."/>
        </authorList>
    </citation>
    <scope>NUCLEOTIDE SEQUENCE [LARGE SCALE GENOMIC DNA]</scope>
    <source>
        <strain evidence="4">Red630</strain>
    </source>
</reference>